<accession>A0ABW0WC14</accession>
<evidence type="ECO:0008006" key="3">
    <source>
        <dbReference type="Google" id="ProtNLM"/>
    </source>
</evidence>
<dbReference type="RefSeq" id="WP_344347217.1">
    <property type="nucleotide sequence ID" value="NZ_BAAASM010000009.1"/>
</dbReference>
<name>A0ABW0WC14_STRNO</name>
<proteinExistence type="predicted"/>
<dbReference type="EMBL" id="JBHSOE010000003">
    <property type="protein sequence ID" value="MFC5654449.1"/>
    <property type="molecule type" value="Genomic_DNA"/>
</dbReference>
<keyword evidence="2" id="KW-1185">Reference proteome</keyword>
<organism evidence="1 2">
    <name type="scientific">Streptomyces nogalater</name>
    <dbReference type="NCBI Taxonomy" id="38314"/>
    <lineage>
        <taxon>Bacteria</taxon>
        <taxon>Bacillati</taxon>
        <taxon>Actinomycetota</taxon>
        <taxon>Actinomycetes</taxon>
        <taxon>Kitasatosporales</taxon>
        <taxon>Streptomycetaceae</taxon>
        <taxon>Streptomyces</taxon>
    </lineage>
</organism>
<evidence type="ECO:0000313" key="1">
    <source>
        <dbReference type="EMBL" id="MFC5654449.1"/>
    </source>
</evidence>
<sequence length="161" mass="17572">MGPGIVTARRIVRTAPVTPGAVPAEVVWAFRDRRHRVGDHRIWQGTADKGTTPVLYVDDVRYPARHVAWVLHHDTEPVGLIKAGCGARLCVHGPHLTDDISRQRERLLYAALHGVTLAGPCPAGTHDLAEHGYVRPSGAIECRGCDNARRRTKSLEGARAT</sequence>
<protein>
    <recommendedName>
        <fullName evidence="3">HNH endonuclease</fullName>
    </recommendedName>
</protein>
<evidence type="ECO:0000313" key="2">
    <source>
        <dbReference type="Proteomes" id="UP001596065"/>
    </source>
</evidence>
<comment type="caution">
    <text evidence="1">The sequence shown here is derived from an EMBL/GenBank/DDBJ whole genome shotgun (WGS) entry which is preliminary data.</text>
</comment>
<gene>
    <name evidence="1" type="ORF">ACFP3J_02945</name>
</gene>
<dbReference type="Proteomes" id="UP001596065">
    <property type="component" value="Unassembled WGS sequence"/>
</dbReference>
<reference evidence="2" key="1">
    <citation type="journal article" date="2019" name="Int. J. Syst. Evol. Microbiol.">
        <title>The Global Catalogue of Microorganisms (GCM) 10K type strain sequencing project: providing services to taxonomists for standard genome sequencing and annotation.</title>
        <authorList>
            <consortium name="The Broad Institute Genomics Platform"/>
            <consortium name="The Broad Institute Genome Sequencing Center for Infectious Disease"/>
            <person name="Wu L."/>
            <person name="Ma J."/>
        </authorList>
    </citation>
    <scope>NUCLEOTIDE SEQUENCE [LARGE SCALE GENOMIC DNA]</scope>
    <source>
        <strain evidence="2">KCTC 5701</strain>
    </source>
</reference>